<comment type="caution">
    <text evidence="1">The sequence shown here is derived from an EMBL/GenBank/DDBJ whole genome shotgun (WGS) entry which is preliminary data.</text>
</comment>
<proteinExistence type="predicted"/>
<reference evidence="1" key="1">
    <citation type="submission" date="2022-07" db="EMBL/GenBank/DDBJ databases">
        <title>Characterization of the Novel Bacterium Alteromonas immobilis LMIT006 and Alteromonas gregis LMIT007.</title>
        <authorList>
            <person name="Lin X."/>
        </authorList>
    </citation>
    <scope>NUCLEOTIDE SEQUENCE</scope>
    <source>
        <strain evidence="1">LMIT007</strain>
    </source>
</reference>
<evidence type="ECO:0000313" key="2">
    <source>
        <dbReference type="Proteomes" id="UP001165413"/>
    </source>
</evidence>
<dbReference type="PANTHER" id="PTHR34290:SF2">
    <property type="entry name" value="OS04G0668800 PROTEIN"/>
    <property type="match status" value="1"/>
</dbReference>
<dbReference type="GO" id="GO:0015035">
    <property type="term" value="F:protein-disulfide reductase activity"/>
    <property type="evidence" value="ECO:0007669"/>
    <property type="project" value="InterPro"/>
</dbReference>
<dbReference type="RefSeq" id="WP_254101509.1">
    <property type="nucleotide sequence ID" value="NZ_JANATA010000019.1"/>
</dbReference>
<dbReference type="InterPro" id="IPR007263">
    <property type="entry name" value="DCC1-like"/>
</dbReference>
<dbReference type="InterPro" id="IPR036249">
    <property type="entry name" value="Thioredoxin-like_sf"/>
</dbReference>
<dbReference type="AlphaFoldDB" id="A0AA42BLW9"/>
<evidence type="ECO:0000313" key="1">
    <source>
        <dbReference type="EMBL" id="MCP3429323.1"/>
    </source>
</evidence>
<dbReference type="Pfam" id="PF04134">
    <property type="entry name" value="DCC1-like"/>
    <property type="match status" value="1"/>
</dbReference>
<dbReference type="SUPFAM" id="SSF52833">
    <property type="entry name" value="Thioredoxin-like"/>
    <property type="match status" value="1"/>
</dbReference>
<dbReference type="PANTHER" id="PTHR34290">
    <property type="entry name" value="SI:CH73-390P7.2"/>
    <property type="match status" value="1"/>
</dbReference>
<name>A0AA42BLW9_9ALTE</name>
<organism evidence="1 2">
    <name type="scientific">Opacimonas viscosa</name>
    <dbReference type="NCBI Taxonomy" id="2961944"/>
    <lineage>
        <taxon>Bacteria</taxon>
        <taxon>Pseudomonadati</taxon>
        <taxon>Pseudomonadota</taxon>
        <taxon>Gammaproteobacteria</taxon>
        <taxon>Alteromonadales</taxon>
        <taxon>Alteromonadaceae</taxon>
        <taxon>Opacimonas</taxon>
    </lineage>
</organism>
<gene>
    <name evidence="1" type="ORF">NLF92_10235</name>
</gene>
<protein>
    <submittedName>
        <fullName evidence="1">DUF393 domain-containing protein</fullName>
    </submittedName>
</protein>
<dbReference type="InterPro" id="IPR044691">
    <property type="entry name" value="DCC1_Trx"/>
</dbReference>
<sequence>MHLTLFYDGMCPLCQKEMQHLIKYNTAKHLAFVDIMDPEFPEKYPHLDWEALNNRIHGEFSDGRVVTGLDCTYWAWKLVGKGWVYAPLRWPVVRWFADHAYNIFAKHRYKISYWLTGQERCPRCELKNQ</sequence>
<dbReference type="Proteomes" id="UP001165413">
    <property type="component" value="Unassembled WGS sequence"/>
</dbReference>
<accession>A0AA42BLW9</accession>
<dbReference type="EMBL" id="JANATA010000019">
    <property type="protein sequence ID" value="MCP3429323.1"/>
    <property type="molecule type" value="Genomic_DNA"/>
</dbReference>
<keyword evidence="2" id="KW-1185">Reference proteome</keyword>